<comment type="subcellular location">
    <subcellularLocation>
        <location evidence="1">Cell membrane</location>
        <topology evidence="1">Multi-pass membrane protein</topology>
    </subcellularLocation>
</comment>
<evidence type="ECO:0000259" key="8">
    <source>
        <dbReference type="Pfam" id="PF02687"/>
    </source>
</evidence>
<dbReference type="EMBL" id="MQVR01000006">
    <property type="protein sequence ID" value="OKL54836.1"/>
    <property type="molecule type" value="Genomic_DNA"/>
</dbReference>
<proteinExistence type="inferred from homology"/>
<evidence type="ECO:0000256" key="4">
    <source>
        <dbReference type="ARBA" id="ARBA00022989"/>
    </source>
</evidence>
<dbReference type="Proteomes" id="UP000185628">
    <property type="component" value="Unassembled WGS sequence"/>
</dbReference>
<keyword evidence="4 7" id="KW-1133">Transmembrane helix</keyword>
<evidence type="ECO:0000256" key="1">
    <source>
        <dbReference type="ARBA" id="ARBA00004651"/>
    </source>
</evidence>
<evidence type="ECO:0000256" key="2">
    <source>
        <dbReference type="ARBA" id="ARBA00022475"/>
    </source>
</evidence>
<comment type="similarity">
    <text evidence="6">Belongs to the ABC-4 integral membrane protein family.</text>
</comment>
<evidence type="ECO:0000256" key="7">
    <source>
        <dbReference type="SAM" id="Phobius"/>
    </source>
</evidence>
<comment type="caution">
    <text evidence="9">The sequence shown here is derived from an EMBL/GenBank/DDBJ whole genome shotgun (WGS) entry which is preliminary data.</text>
</comment>
<feature type="transmembrane region" description="Helical" evidence="7">
    <location>
        <begin position="250"/>
        <end position="271"/>
    </location>
</feature>
<dbReference type="PANTHER" id="PTHR30572:SF4">
    <property type="entry name" value="ABC TRANSPORTER PERMEASE YTRF"/>
    <property type="match status" value="1"/>
</dbReference>
<evidence type="ECO:0000313" key="10">
    <source>
        <dbReference type="Proteomes" id="UP000185628"/>
    </source>
</evidence>
<dbReference type="GO" id="GO:0022857">
    <property type="term" value="F:transmembrane transporter activity"/>
    <property type="evidence" value="ECO:0007669"/>
    <property type="project" value="TreeGrafter"/>
</dbReference>
<evidence type="ECO:0000256" key="6">
    <source>
        <dbReference type="ARBA" id="ARBA00038076"/>
    </source>
</evidence>
<dbReference type="InterPro" id="IPR050250">
    <property type="entry name" value="Macrolide_Exporter_MacB"/>
</dbReference>
<reference evidence="10" key="1">
    <citation type="submission" date="2016-12" db="EMBL/GenBank/DDBJ databases">
        <authorList>
            <person name="Meng X."/>
        </authorList>
    </citation>
    <scope>NUCLEOTIDE SEQUENCE [LARGE SCALE GENOMIC DNA]</scope>
    <source>
        <strain evidence="10">DSM 19116</strain>
    </source>
</reference>
<sequence length="362" mass="37611">MRARQLMREAWRSAISSKVSSLLVALVVGATCFIALTTVGRNAANEAALLAEFEGVGARQITVINSSEQDYINPATLATVAHLRGVQQAAALGRTTDVTNGAIPGTPATPLWPVYGEIADVAPLVAGRAPGPGEAIIGVSALDRLRFAAPSGFVQSQAGAQYPVVGMFQATAPFEDLNEGILIRAEDDTRLTQLRVVVGEMENVRATQSAIVSVLAPQDASKMQLRSGRDLVEQAFTLGGLTAQFGRATFLLILGVGALFVSSVVLSDVLVRRRDLGRRRALGCSRASLVALVVARNVAAGIVGAAIGCLIALGLGARSGVLPPVSFVVAVAVLALITCILASLPPAVFAAHRDPVRVLRTP</sequence>
<dbReference type="InterPro" id="IPR003838">
    <property type="entry name" value="ABC3_permease_C"/>
</dbReference>
<dbReference type="GO" id="GO:0005886">
    <property type="term" value="C:plasma membrane"/>
    <property type="evidence" value="ECO:0007669"/>
    <property type="project" value="UniProtKB-SubCell"/>
</dbReference>
<dbReference type="OrthoDB" id="4859440at2"/>
<gene>
    <name evidence="9" type="ORF">BSZ39_01775</name>
</gene>
<keyword evidence="3 7" id="KW-0812">Transmembrane</keyword>
<feature type="transmembrane region" description="Helical" evidence="7">
    <location>
        <begin position="327"/>
        <end position="351"/>
    </location>
</feature>
<dbReference type="Pfam" id="PF02687">
    <property type="entry name" value="FtsX"/>
    <property type="match status" value="1"/>
</dbReference>
<keyword evidence="5 7" id="KW-0472">Membrane</keyword>
<name>A0A1Q5Q4U9_9ACTO</name>
<protein>
    <recommendedName>
        <fullName evidence="8">ABC3 transporter permease C-terminal domain-containing protein</fullName>
    </recommendedName>
</protein>
<evidence type="ECO:0000256" key="5">
    <source>
        <dbReference type="ARBA" id="ARBA00023136"/>
    </source>
</evidence>
<dbReference type="PANTHER" id="PTHR30572">
    <property type="entry name" value="MEMBRANE COMPONENT OF TRANSPORTER-RELATED"/>
    <property type="match status" value="1"/>
</dbReference>
<feature type="transmembrane region" description="Helical" evidence="7">
    <location>
        <begin position="292"/>
        <end position="315"/>
    </location>
</feature>
<keyword evidence="2" id="KW-1003">Cell membrane</keyword>
<feature type="domain" description="ABC3 transporter permease C-terminal" evidence="8">
    <location>
        <begin position="250"/>
        <end position="354"/>
    </location>
</feature>
<dbReference type="AlphaFoldDB" id="A0A1Q5Q4U9"/>
<evidence type="ECO:0000313" key="9">
    <source>
        <dbReference type="EMBL" id="OKL54836.1"/>
    </source>
</evidence>
<dbReference type="RefSeq" id="WP_073715686.1">
    <property type="nucleotide sequence ID" value="NZ_MQVR01000006.1"/>
</dbReference>
<organism evidence="9 10">
    <name type="scientific">Bowdeniella nasicola</name>
    <dbReference type="NCBI Taxonomy" id="208480"/>
    <lineage>
        <taxon>Bacteria</taxon>
        <taxon>Bacillati</taxon>
        <taxon>Actinomycetota</taxon>
        <taxon>Actinomycetes</taxon>
        <taxon>Actinomycetales</taxon>
        <taxon>Actinomycetaceae</taxon>
        <taxon>Bowdeniella</taxon>
    </lineage>
</organism>
<evidence type="ECO:0000256" key="3">
    <source>
        <dbReference type="ARBA" id="ARBA00022692"/>
    </source>
</evidence>
<accession>A0A1Q5Q4U9</accession>
<keyword evidence="10" id="KW-1185">Reference proteome</keyword>